<protein>
    <submittedName>
        <fullName evidence="3">FbpA and DUF814 domain protein</fullName>
    </submittedName>
</protein>
<dbReference type="GO" id="GO:0072344">
    <property type="term" value="P:rescue of stalled ribosome"/>
    <property type="evidence" value="ECO:0007669"/>
    <property type="project" value="TreeGrafter"/>
</dbReference>
<feature type="coiled-coil region" evidence="1">
    <location>
        <begin position="343"/>
        <end position="377"/>
    </location>
</feature>
<dbReference type="Gene3D" id="2.30.310.10">
    <property type="entry name" value="ibrinogen binding protein from staphylococcus aureus domain"/>
    <property type="match status" value="1"/>
</dbReference>
<evidence type="ECO:0000259" key="2">
    <source>
        <dbReference type="Pfam" id="PF05670"/>
    </source>
</evidence>
<dbReference type="Pfam" id="PF05833">
    <property type="entry name" value="NFACT_N"/>
    <property type="match status" value="1"/>
</dbReference>
<feature type="coiled-coil region" evidence="1">
    <location>
        <begin position="215"/>
        <end position="249"/>
    </location>
</feature>
<dbReference type="PANTHER" id="PTHR15239:SF6">
    <property type="entry name" value="RIBOSOME QUALITY CONTROL COMPLEX SUBUNIT NEMF"/>
    <property type="match status" value="1"/>
</dbReference>
<feature type="domain" description="NFACT RNA-binding" evidence="2">
    <location>
        <begin position="402"/>
        <end position="512"/>
    </location>
</feature>
<gene>
    <name evidence="3" type="ORF">E48-1C_14</name>
</gene>
<dbReference type="GO" id="GO:0043023">
    <property type="term" value="F:ribosomal large subunit binding"/>
    <property type="evidence" value="ECO:0007669"/>
    <property type="project" value="TreeGrafter"/>
</dbReference>
<sequence length="608" mass="69171">MGLRKYLRNCRLANVEQSDFERVVIFTFETWAGEMRLYLELFGGGNAILVDEKGTILQALTYKRMRDRNIIRDQIFRFAPPVGKNPFRVCREDFVECIKGSGDVEIVRVLARSLSIGGFYAEEVLLRTAIDKRTICNELRDPEIHKVFDELQIILSRTVDGKFEPCIILDDDDDFVDVVPFRLKCYADFEHKCYESFNETLDEFYVRVGAIEKALTVATEEVGSLKQEMERLKRIIEMQEEACATAKTNMQENKRMGDIIHVHAGELEALLHRFLAGREEGKAWDEIVSEVLAEKKTGVKSSGFLVSFDDKHLVVDVCLDGLQFGLSLRRSLFDNAARFYRRYKRAKQKLDGAKIAMEESHRKLEEVEARLEKAEAAGSVSPVEVIEEVAERKIERKKWFEKFRWFVSSDGVLVVAGKDAVSNEVLVNKYATDGDIVFHADVVGAPFVVVKMNGEKPSEECLRQAGVFAASFSRGWREGFASVDVYWVKPDQLDKSAKSGQYVPKGGFVVRGKRNWMRGSPLRLAVGIVKEENGKIRFIGGPVESVVARTDTYVVIVPGDLGGKTLLKQILKDLIEKMPKKLQRKDLKVSFEEIREFVPFSKGRIWEG</sequence>
<dbReference type="PANTHER" id="PTHR15239">
    <property type="entry name" value="NUCLEAR EXPORT MEDIATOR FACTOR NEMF"/>
    <property type="match status" value="1"/>
</dbReference>
<dbReference type="NCBIfam" id="NF041120">
    <property type="entry name" value="RqcH_arch"/>
    <property type="match status" value="1"/>
</dbReference>
<reference evidence="3" key="1">
    <citation type="journal article" date="2012" name="Environ. Microbiol.">
        <title>Genetic structure of three fosmid-fragments encoding 16S rRNA genes of the Miscellaneous Crenarchaeotic Group (MCG): implications for physiology and evolution of marine sedimentary archaea.</title>
        <authorList>
            <person name="Li P.Y."/>
            <person name="Xie B.B."/>
            <person name="Zhang X.Y."/>
            <person name="Qin Q.L."/>
            <person name="Dang H.Y."/>
            <person name="Wang X.M."/>
            <person name="Chen X.L."/>
            <person name="Yu J."/>
            <person name="Zhang Y.Z."/>
        </authorList>
    </citation>
    <scope>NUCLEOTIDE SEQUENCE</scope>
</reference>
<dbReference type="EMBL" id="HQ214612">
    <property type="protein sequence ID" value="ADP09459.1"/>
    <property type="molecule type" value="Genomic_DNA"/>
</dbReference>
<name>G9BAT4_9ARCH</name>
<organism evidence="3">
    <name type="scientific">uncultured marine crenarchaeote E48-1C</name>
    <dbReference type="NCBI Taxonomy" id="907718"/>
    <lineage>
        <taxon>Archaea</taxon>
        <taxon>Candidatus Bathyarchaeota</taxon>
        <taxon>environmental samples</taxon>
    </lineage>
</organism>
<dbReference type="GO" id="GO:0000049">
    <property type="term" value="F:tRNA binding"/>
    <property type="evidence" value="ECO:0007669"/>
    <property type="project" value="TreeGrafter"/>
</dbReference>
<accession>G9BAT4</accession>
<dbReference type="InterPro" id="IPR008532">
    <property type="entry name" value="NFACT_RNA-bd"/>
</dbReference>
<dbReference type="InterPro" id="IPR051608">
    <property type="entry name" value="RQC_Subunit_NEMF"/>
</dbReference>
<evidence type="ECO:0000256" key="1">
    <source>
        <dbReference type="SAM" id="Coils"/>
    </source>
</evidence>
<proteinExistence type="predicted"/>
<dbReference type="GO" id="GO:1990112">
    <property type="term" value="C:RQC complex"/>
    <property type="evidence" value="ECO:0007669"/>
    <property type="project" value="TreeGrafter"/>
</dbReference>
<evidence type="ECO:0000313" key="3">
    <source>
        <dbReference type="EMBL" id="ADP09459.1"/>
    </source>
</evidence>
<dbReference type="Pfam" id="PF05670">
    <property type="entry name" value="NFACT-R_1"/>
    <property type="match status" value="1"/>
</dbReference>
<keyword evidence="1" id="KW-0175">Coiled coil</keyword>
<dbReference type="AlphaFoldDB" id="G9BAT4"/>